<dbReference type="InterPro" id="IPR002421">
    <property type="entry name" value="5-3_exonuclease"/>
</dbReference>
<dbReference type="Pfam" id="PF02739">
    <property type="entry name" value="5_3_exonuc_N"/>
    <property type="match status" value="1"/>
</dbReference>
<protein>
    <submittedName>
        <fullName evidence="5">5'-3' exonuclease, N-terminal resolvase-like domain protein</fullName>
    </submittedName>
</protein>
<dbReference type="GO" id="GO:0003677">
    <property type="term" value="F:DNA binding"/>
    <property type="evidence" value="ECO:0007669"/>
    <property type="project" value="UniProtKB-KW"/>
</dbReference>
<evidence type="ECO:0000259" key="4">
    <source>
        <dbReference type="SMART" id="SM00475"/>
    </source>
</evidence>
<dbReference type="GO" id="GO:0017108">
    <property type="term" value="F:5'-flap endonuclease activity"/>
    <property type="evidence" value="ECO:0007669"/>
    <property type="project" value="InterPro"/>
</dbReference>
<evidence type="ECO:0000256" key="2">
    <source>
        <dbReference type="ARBA" id="ARBA00022801"/>
    </source>
</evidence>
<dbReference type="GO" id="GO:0033567">
    <property type="term" value="P:DNA replication, Okazaki fragment processing"/>
    <property type="evidence" value="ECO:0007669"/>
    <property type="project" value="InterPro"/>
</dbReference>
<dbReference type="EMBL" id="CP001801">
    <property type="protein sequence ID" value="ACX96877.1"/>
    <property type="molecule type" value="Genomic_DNA"/>
</dbReference>
<dbReference type="AlphaFoldDB" id="D0KVP7"/>
<gene>
    <name evidence="5" type="ordered locus">Hneap_2057</name>
</gene>
<dbReference type="eggNOG" id="COG0258">
    <property type="taxonomic scope" value="Bacteria"/>
</dbReference>
<dbReference type="Proteomes" id="UP000009102">
    <property type="component" value="Chromosome"/>
</dbReference>
<dbReference type="SUPFAM" id="SSF88723">
    <property type="entry name" value="PIN domain-like"/>
    <property type="match status" value="1"/>
</dbReference>
<dbReference type="InterPro" id="IPR020045">
    <property type="entry name" value="DNA_polI_H3TH"/>
</dbReference>
<dbReference type="SUPFAM" id="SSF47807">
    <property type="entry name" value="5' to 3' exonuclease, C-terminal subdomain"/>
    <property type="match status" value="1"/>
</dbReference>
<dbReference type="InterPro" id="IPR029060">
    <property type="entry name" value="PIN-like_dom_sf"/>
</dbReference>
<dbReference type="CDD" id="cd09859">
    <property type="entry name" value="PIN_53EXO"/>
    <property type="match status" value="1"/>
</dbReference>
<dbReference type="Pfam" id="PF01367">
    <property type="entry name" value="5_3_exonuc"/>
    <property type="match status" value="1"/>
</dbReference>
<dbReference type="GO" id="GO:0008409">
    <property type="term" value="F:5'-3' exonuclease activity"/>
    <property type="evidence" value="ECO:0007669"/>
    <property type="project" value="InterPro"/>
</dbReference>
<dbReference type="SMART" id="SM00279">
    <property type="entry name" value="HhH2"/>
    <property type="match status" value="1"/>
</dbReference>
<dbReference type="STRING" id="555778.Hneap_2057"/>
<accession>D0KVP7</accession>
<keyword evidence="5" id="KW-0269">Exonuclease</keyword>
<keyword evidence="6" id="KW-1185">Reference proteome</keyword>
<dbReference type="PANTHER" id="PTHR42646">
    <property type="entry name" value="FLAP ENDONUCLEASE XNI"/>
    <property type="match status" value="1"/>
</dbReference>
<name>D0KVP7_HALNC</name>
<dbReference type="RefSeq" id="WP_012824909.1">
    <property type="nucleotide sequence ID" value="NC_013422.1"/>
</dbReference>
<dbReference type="InterPro" id="IPR008918">
    <property type="entry name" value="HhH2"/>
</dbReference>
<keyword evidence="1" id="KW-0540">Nuclease</keyword>
<proteinExistence type="predicted"/>
<evidence type="ECO:0000313" key="5">
    <source>
        <dbReference type="EMBL" id="ACX96877.1"/>
    </source>
</evidence>
<dbReference type="InterPro" id="IPR036279">
    <property type="entry name" value="5-3_exonuclease_C_sf"/>
</dbReference>
<dbReference type="OrthoDB" id="9806424at2"/>
<dbReference type="Gene3D" id="1.10.150.20">
    <property type="entry name" value="5' to 3' exonuclease, C-terminal subdomain"/>
    <property type="match status" value="1"/>
</dbReference>
<sequence length="324" mass="35430">MSESIAPSAAPSRAWLIDSHAQIWRAWHGAEKTLVDADDQPVGALQGFADALLTLLESVFDQNIQPSVTPHAEHGPVIVCTFDAPCNRSFRQTIYPAYKAHRPPAPAELTAQLPRCRALAEAAGLCAIDHPGYEADDVIGTLVQRLRKRNRAVTIITGDKDLAQLLGPDDRWFNPMRQKVLAYGDVERHFGVKPQQIADWLALTGDVSDNIPGVPGIGPRIAGNLLKKHGTIDGIYANLAAVYGMKFRGAPRVQKLLAEHESLVRLSRQLTGIVCTLPIEHTPAPWQGIRDNLPQLLRAAGVDEYRIARWERLPRVSAAQSAAA</sequence>
<dbReference type="SMART" id="SM00475">
    <property type="entry name" value="53EXOc"/>
    <property type="match status" value="1"/>
</dbReference>
<reference evidence="5 6" key="1">
    <citation type="submission" date="2009-10" db="EMBL/GenBank/DDBJ databases">
        <title>Complete sequence of Halothiobacillus neapolitanus c2.</title>
        <authorList>
            <consortium name="US DOE Joint Genome Institute"/>
            <person name="Lucas S."/>
            <person name="Copeland A."/>
            <person name="Lapidus A."/>
            <person name="Glavina del Rio T."/>
            <person name="Tice H."/>
            <person name="Bruce D."/>
            <person name="Goodwin L."/>
            <person name="Pitluck S."/>
            <person name="Davenport K."/>
            <person name="Brettin T."/>
            <person name="Detter J.C."/>
            <person name="Han C."/>
            <person name="Tapia R."/>
            <person name="Larimer F."/>
            <person name="Land M."/>
            <person name="Hauser L."/>
            <person name="Kyrpides N."/>
            <person name="Mikhailova N."/>
            <person name="Kerfeld C."/>
            <person name="Cannon G."/>
            <person name="Heinhort S."/>
        </authorList>
    </citation>
    <scope>NUCLEOTIDE SEQUENCE [LARGE SCALE GENOMIC DNA]</scope>
    <source>
        <strain evidence="6">ATCC 23641 / c2</strain>
    </source>
</reference>
<keyword evidence="3" id="KW-0238">DNA-binding</keyword>
<dbReference type="CDD" id="cd09898">
    <property type="entry name" value="H3TH_53EXO"/>
    <property type="match status" value="1"/>
</dbReference>
<keyword evidence="2" id="KW-0378">Hydrolase</keyword>
<dbReference type="KEGG" id="hna:Hneap_2057"/>
<evidence type="ECO:0000256" key="3">
    <source>
        <dbReference type="ARBA" id="ARBA00023125"/>
    </source>
</evidence>
<dbReference type="Gene3D" id="3.40.50.1010">
    <property type="entry name" value="5'-nuclease"/>
    <property type="match status" value="1"/>
</dbReference>
<dbReference type="PANTHER" id="PTHR42646:SF2">
    <property type="entry name" value="5'-3' EXONUCLEASE FAMILY PROTEIN"/>
    <property type="match status" value="1"/>
</dbReference>
<dbReference type="InterPro" id="IPR038969">
    <property type="entry name" value="FEN"/>
</dbReference>
<dbReference type="FunFam" id="1.10.150.20:FF:000003">
    <property type="entry name" value="DNA polymerase I"/>
    <property type="match status" value="1"/>
</dbReference>
<dbReference type="HOGENOM" id="CLU_004675_1_0_6"/>
<evidence type="ECO:0000313" key="6">
    <source>
        <dbReference type="Proteomes" id="UP000009102"/>
    </source>
</evidence>
<evidence type="ECO:0000256" key="1">
    <source>
        <dbReference type="ARBA" id="ARBA00022722"/>
    </source>
</evidence>
<organism evidence="5 6">
    <name type="scientific">Halothiobacillus neapolitanus (strain ATCC 23641 / DSM 15147 / CIP 104769 / NCIMB 8539 / c2)</name>
    <name type="common">Thiobacillus neapolitanus</name>
    <dbReference type="NCBI Taxonomy" id="555778"/>
    <lineage>
        <taxon>Bacteria</taxon>
        <taxon>Pseudomonadati</taxon>
        <taxon>Pseudomonadota</taxon>
        <taxon>Gammaproteobacteria</taxon>
        <taxon>Chromatiales</taxon>
        <taxon>Halothiobacillaceae</taxon>
        <taxon>Halothiobacillus</taxon>
    </lineage>
</organism>
<dbReference type="InterPro" id="IPR020046">
    <property type="entry name" value="5-3_exonucl_a-hlix_arch_N"/>
</dbReference>
<feature type="domain" description="5'-3' exonuclease" evidence="4">
    <location>
        <begin position="12"/>
        <end position="299"/>
    </location>
</feature>